<organism evidence="2 3">
    <name type="scientific">Brevundimonas diminuta</name>
    <name type="common">Pseudomonas diminuta</name>
    <dbReference type="NCBI Taxonomy" id="293"/>
    <lineage>
        <taxon>Bacteria</taxon>
        <taxon>Pseudomonadati</taxon>
        <taxon>Pseudomonadota</taxon>
        <taxon>Alphaproteobacteria</taxon>
        <taxon>Caulobacterales</taxon>
        <taxon>Caulobacteraceae</taxon>
        <taxon>Brevundimonas</taxon>
    </lineage>
</organism>
<name>A0A2X1ATJ5_BREDI</name>
<proteinExistence type="predicted"/>
<reference evidence="2 3" key="1">
    <citation type="submission" date="2018-06" db="EMBL/GenBank/DDBJ databases">
        <authorList>
            <consortium name="Pathogen Informatics"/>
            <person name="Doyle S."/>
        </authorList>
    </citation>
    <scope>NUCLEOTIDE SEQUENCE [LARGE SCALE GENOMIC DNA]</scope>
    <source>
        <strain evidence="2 3">NCTC11165</strain>
    </source>
</reference>
<protein>
    <submittedName>
        <fullName evidence="2">Limonene-1,2-epoxide hydrolase</fullName>
    </submittedName>
</protein>
<dbReference type="InterPro" id="IPR032710">
    <property type="entry name" value="NTF2-like_dom_sf"/>
</dbReference>
<accession>A0A2X1ATJ5</accession>
<evidence type="ECO:0000313" key="2">
    <source>
        <dbReference type="EMBL" id="SPU43922.1"/>
    </source>
</evidence>
<dbReference type="EMBL" id="UAQM01000007">
    <property type="protein sequence ID" value="SPU43922.1"/>
    <property type="molecule type" value="Genomic_DNA"/>
</dbReference>
<dbReference type="AlphaFoldDB" id="A0A2X1ATJ5"/>
<dbReference type="SUPFAM" id="SSF54427">
    <property type="entry name" value="NTF2-like"/>
    <property type="match status" value="1"/>
</dbReference>
<dbReference type="GO" id="GO:0016787">
    <property type="term" value="F:hydrolase activity"/>
    <property type="evidence" value="ECO:0007669"/>
    <property type="project" value="UniProtKB-KW"/>
</dbReference>
<dbReference type="RefSeq" id="WP_252865553.1">
    <property type="nucleotide sequence ID" value="NZ_UAQM01000007.1"/>
</dbReference>
<evidence type="ECO:0000259" key="1">
    <source>
        <dbReference type="Pfam" id="PF12680"/>
    </source>
</evidence>
<keyword evidence="2" id="KW-0378">Hydrolase</keyword>
<dbReference type="Pfam" id="PF12680">
    <property type="entry name" value="SnoaL_2"/>
    <property type="match status" value="1"/>
</dbReference>
<sequence length="138" mass="15774">MVIMSSMPGSVVQAFAKEIAFRDVRRLETYLADHVAARFDIAGDLVGRNTLLGFWRRLFQTYSLFELHILKCVAEDDLVIAESAYLLAARRGGLLDVRAISVFEVEQGVITHWRDHADLAEVPVSEKDRWLRLSKARW</sequence>
<gene>
    <name evidence="2" type="ORF">NCTC11165_01316</name>
</gene>
<dbReference type="InterPro" id="IPR037401">
    <property type="entry name" value="SnoaL-like"/>
</dbReference>
<evidence type="ECO:0000313" key="3">
    <source>
        <dbReference type="Proteomes" id="UP000250358"/>
    </source>
</evidence>
<dbReference type="Proteomes" id="UP000250358">
    <property type="component" value="Unassembled WGS sequence"/>
</dbReference>
<feature type="domain" description="SnoaL-like" evidence="1">
    <location>
        <begin position="12"/>
        <end position="113"/>
    </location>
</feature>
<dbReference type="Gene3D" id="3.10.450.50">
    <property type="match status" value="1"/>
</dbReference>